<protein>
    <submittedName>
        <fullName evidence="2">Uncharacterized protein</fullName>
    </submittedName>
</protein>
<sequence>MHRRSAFVRGKSAGTFFQQR</sequence>
<feature type="region of interest" description="Disordered" evidence="1">
    <location>
        <begin position="1"/>
        <end position="20"/>
    </location>
</feature>
<name>A0A0A9HFQ3_ARUDO</name>
<reference evidence="2" key="2">
    <citation type="journal article" date="2015" name="Data Brief">
        <title>Shoot transcriptome of the giant reed, Arundo donax.</title>
        <authorList>
            <person name="Barrero R.A."/>
            <person name="Guerrero F.D."/>
            <person name="Moolhuijzen P."/>
            <person name="Goolsby J.A."/>
            <person name="Tidwell J."/>
            <person name="Bellgard S.E."/>
            <person name="Bellgard M.I."/>
        </authorList>
    </citation>
    <scope>NUCLEOTIDE SEQUENCE</scope>
    <source>
        <tissue evidence="2">Shoot tissue taken approximately 20 cm above the soil surface</tissue>
    </source>
</reference>
<dbReference type="AlphaFoldDB" id="A0A0A9HFQ3"/>
<reference evidence="2" key="1">
    <citation type="submission" date="2014-09" db="EMBL/GenBank/DDBJ databases">
        <authorList>
            <person name="Magalhaes I.L.F."/>
            <person name="Oliveira U."/>
            <person name="Santos F.R."/>
            <person name="Vidigal T.H.D.A."/>
            <person name="Brescovit A.D."/>
            <person name="Santos A.J."/>
        </authorList>
    </citation>
    <scope>NUCLEOTIDE SEQUENCE</scope>
    <source>
        <tissue evidence="2">Shoot tissue taken approximately 20 cm above the soil surface</tissue>
    </source>
</reference>
<evidence type="ECO:0000313" key="2">
    <source>
        <dbReference type="EMBL" id="JAE33681.1"/>
    </source>
</evidence>
<dbReference type="EMBL" id="GBRH01164215">
    <property type="protein sequence ID" value="JAE33681.1"/>
    <property type="molecule type" value="Transcribed_RNA"/>
</dbReference>
<evidence type="ECO:0000256" key="1">
    <source>
        <dbReference type="SAM" id="MobiDB-lite"/>
    </source>
</evidence>
<proteinExistence type="predicted"/>
<accession>A0A0A9HFQ3</accession>
<organism evidence="2">
    <name type="scientific">Arundo donax</name>
    <name type="common">Giant reed</name>
    <name type="synonym">Donax arundinaceus</name>
    <dbReference type="NCBI Taxonomy" id="35708"/>
    <lineage>
        <taxon>Eukaryota</taxon>
        <taxon>Viridiplantae</taxon>
        <taxon>Streptophyta</taxon>
        <taxon>Embryophyta</taxon>
        <taxon>Tracheophyta</taxon>
        <taxon>Spermatophyta</taxon>
        <taxon>Magnoliopsida</taxon>
        <taxon>Liliopsida</taxon>
        <taxon>Poales</taxon>
        <taxon>Poaceae</taxon>
        <taxon>PACMAD clade</taxon>
        <taxon>Arundinoideae</taxon>
        <taxon>Arundineae</taxon>
        <taxon>Arundo</taxon>
    </lineage>
</organism>